<gene>
    <name evidence="6" type="ORF">LLUT_LOCUS19413</name>
</gene>
<evidence type="ECO:0000256" key="2">
    <source>
        <dbReference type="ARBA" id="ARBA00022857"/>
    </source>
</evidence>
<comment type="caution">
    <text evidence="6">The sequence shown here is derived from an EMBL/GenBank/DDBJ whole genome shotgun (WGS) entry which is preliminary data.</text>
</comment>
<keyword evidence="2 5" id="KW-0521">NADP</keyword>
<dbReference type="Pfam" id="PF00106">
    <property type="entry name" value="adh_short"/>
    <property type="match status" value="1"/>
</dbReference>
<organism evidence="6 7">
    <name type="scientific">Lupinus luteus</name>
    <name type="common">European yellow lupine</name>
    <dbReference type="NCBI Taxonomy" id="3873"/>
    <lineage>
        <taxon>Eukaryota</taxon>
        <taxon>Viridiplantae</taxon>
        <taxon>Streptophyta</taxon>
        <taxon>Embryophyta</taxon>
        <taxon>Tracheophyta</taxon>
        <taxon>Spermatophyta</taxon>
        <taxon>Magnoliopsida</taxon>
        <taxon>eudicotyledons</taxon>
        <taxon>Gunneridae</taxon>
        <taxon>Pentapetalae</taxon>
        <taxon>rosids</taxon>
        <taxon>fabids</taxon>
        <taxon>Fabales</taxon>
        <taxon>Fabaceae</taxon>
        <taxon>Papilionoideae</taxon>
        <taxon>50 kb inversion clade</taxon>
        <taxon>genistoids sensu lato</taxon>
        <taxon>core genistoids</taxon>
        <taxon>Genisteae</taxon>
        <taxon>Lupinus</taxon>
    </lineage>
</organism>
<evidence type="ECO:0000313" key="7">
    <source>
        <dbReference type="Proteomes" id="UP001497480"/>
    </source>
</evidence>
<keyword evidence="7" id="KW-1185">Reference proteome</keyword>
<evidence type="ECO:0000313" key="6">
    <source>
        <dbReference type="EMBL" id="CAL0318353.1"/>
    </source>
</evidence>
<dbReference type="PRINTS" id="PR00081">
    <property type="entry name" value="GDHRDH"/>
</dbReference>
<dbReference type="PANTHER" id="PTHR43490:SF123">
    <property type="entry name" value="SHORT CHAIN DEHYDROGENASE"/>
    <property type="match status" value="1"/>
</dbReference>
<dbReference type="PROSITE" id="PS00061">
    <property type="entry name" value="ADH_SHORT"/>
    <property type="match status" value="1"/>
</dbReference>
<dbReference type="EMBL" id="CAXHTB010000013">
    <property type="protein sequence ID" value="CAL0318353.1"/>
    <property type="molecule type" value="Genomic_DNA"/>
</dbReference>
<dbReference type="InterPro" id="IPR036291">
    <property type="entry name" value="NAD(P)-bd_dom_sf"/>
</dbReference>
<dbReference type="GO" id="GO:0016616">
    <property type="term" value="F:oxidoreductase activity, acting on the CH-OH group of donors, NAD or NADP as acceptor"/>
    <property type="evidence" value="ECO:0007669"/>
    <property type="project" value="InterPro"/>
</dbReference>
<evidence type="ECO:0000256" key="1">
    <source>
        <dbReference type="ARBA" id="ARBA00006484"/>
    </source>
</evidence>
<dbReference type="PANTHER" id="PTHR43490">
    <property type="entry name" value="(+)-NEOMENTHOL DEHYDROGENASE"/>
    <property type="match status" value="1"/>
</dbReference>
<dbReference type="CDD" id="cd05324">
    <property type="entry name" value="carb_red_PTCR-like_SDR_c"/>
    <property type="match status" value="1"/>
</dbReference>
<dbReference type="InterPro" id="IPR045313">
    <property type="entry name" value="CBR1-like"/>
</dbReference>
<comment type="similarity">
    <text evidence="1 4">Belongs to the short-chain dehydrogenases/reductases (SDR) family.</text>
</comment>
<dbReference type="Proteomes" id="UP001497480">
    <property type="component" value="Unassembled WGS sequence"/>
</dbReference>
<dbReference type="SUPFAM" id="SSF51735">
    <property type="entry name" value="NAD(P)-binding Rossmann-fold domains"/>
    <property type="match status" value="1"/>
</dbReference>
<protein>
    <recommendedName>
        <fullName evidence="5">Short-chain dehydrogenase/reductase</fullName>
        <ecNumber evidence="5">1.1.1.-</ecNumber>
    </recommendedName>
</protein>
<dbReference type="PRINTS" id="PR00080">
    <property type="entry name" value="SDRFAMILY"/>
</dbReference>
<sequence>MAESTKRYAVVTGGNKGIGLSTCKLLASNGVTVVLTARDHKRGLEAVEKLKEFGLKGHVVFHHLDVTDPATIPPLVDFITAQFGKLDILVNNAGISSIVVDDVALAASDLEEKGPHGFDWSKISKEDEETIELAFKTNYYGPKEISEALIPLLQLSDSPRIVNVSATMGGLEFIPDGRAKEVFSDIESLTVEKINDLVNQFLQDYKEGSLKIKGWPTQLSAYTVSKAALNAYTRIFAKKYPSFCVNAVCPGHVKSSFSHYTGKFTTDEGAESVVRLALLPNGSSSGLFFNRSEVRPF</sequence>
<dbReference type="InterPro" id="IPR020904">
    <property type="entry name" value="Sc_DH/Rdtase_CS"/>
</dbReference>
<evidence type="ECO:0000256" key="3">
    <source>
        <dbReference type="ARBA" id="ARBA00023002"/>
    </source>
</evidence>
<dbReference type="EC" id="1.1.1.-" evidence="5"/>
<dbReference type="InterPro" id="IPR002347">
    <property type="entry name" value="SDR_fam"/>
</dbReference>
<reference evidence="6 7" key="1">
    <citation type="submission" date="2024-03" db="EMBL/GenBank/DDBJ databases">
        <authorList>
            <person name="Martinez-Hernandez J."/>
        </authorList>
    </citation>
    <scope>NUCLEOTIDE SEQUENCE [LARGE SCALE GENOMIC DNA]</scope>
</reference>
<name>A0AAV1XAM1_LUPLU</name>
<dbReference type="GO" id="GO:0016020">
    <property type="term" value="C:membrane"/>
    <property type="evidence" value="ECO:0007669"/>
    <property type="project" value="TreeGrafter"/>
</dbReference>
<dbReference type="AlphaFoldDB" id="A0AAV1XAM1"/>
<proteinExistence type="inferred from homology"/>
<evidence type="ECO:0000256" key="5">
    <source>
        <dbReference type="RuleBase" id="RU369024"/>
    </source>
</evidence>
<evidence type="ECO:0000256" key="4">
    <source>
        <dbReference type="RuleBase" id="RU000363"/>
    </source>
</evidence>
<keyword evidence="3 5" id="KW-0560">Oxidoreductase</keyword>
<accession>A0AAV1XAM1</accession>
<dbReference type="Gene3D" id="3.40.50.720">
    <property type="entry name" value="NAD(P)-binding Rossmann-like Domain"/>
    <property type="match status" value="1"/>
</dbReference>